<dbReference type="InterPro" id="IPR001611">
    <property type="entry name" value="Leu-rich_rpt"/>
</dbReference>
<evidence type="ECO:0000256" key="2">
    <source>
        <dbReference type="ARBA" id="ARBA00022729"/>
    </source>
</evidence>
<dbReference type="PROSITE" id="PS51450">
    <property type="entry name" value="LRR"/>
    <property type="match status" value="4"/>
</dbReference>
<reference evidence="5" key="1">
    <citation type="submission" date="2025-08" db="UniProtKB">
        <authorList>
            <consortium name="RefSeq"/>
        </authorList>
    </citation>
    <scope>IDENTIFICATION</scope>
    <source>
        <tissue evidence="5">Muscle</tissue>
    </source>
</reference>
<dbReference type="InParanoid" id="A0A6J2NDI5"/>
<accession>A0A6J2NDI5</accession>
<dbReference type="PANTHER" id="PTHR24373:SF275">
    <property type="entry name" value="TIR DOMAIN-CONTAINING PROTEIN"/>
    <property type="match status" value="1"/>
</dbReference>
<evidence type="ECO:0000256" key="3">
    <source>
        <dbReference type="ARBA" id="ARBA00022737"/>
    </source>
</evidence>
<dbReference type="GeneID" id="114514827"/>
<dbReference type="OrthoDB" id="660555at2759"/>
<dbReference type="KEGG" id="pdic:114514827"/>
<gene>
    <name evidence="5" type="primary">LRRC69</name>
</gene>
<dbReference type="Pfam" id="PF13855">
    <property type="entry name" value="LRR_8"/>
    <property type="match status" value="2"/>
</dbReference>
<keyword evidence="1" id="KW-0433">Leucine-rich repeat</keyword>
<dbReference type="Proteomes" id="UP000504628">
    <property type="component" value="Chromosome 7"/>
</dbReference>
<dbReference type="Gene3D" id="3.80.10.10">
    <property type="entry name" value="Ribonuclease Inhibitor"/>
    <property type="match status" value="2"/>
</dbReference>
<evidence type="ECO:0000256" key="1">
    <source>
        <dbReference type="ARBA" id="ARBA00022614"/>
    </source>
</evidence>
<dbReference type="SMART" id="SM00364">
    <property type="entry name" value="LRR_BAC"/>
    <property type="match status" value="4"/>
</dbReference>
<dbReference type="AlphaFoldDB" id="A0A6J2NDI5"/>
<evidence type="ECO:0000313" key="4">
    <source>
        <dbReference type="Proteomes" id="UP000504628"/>
    </source>
</evidence>
<dbReference type="RefSeq" id="XP_028389849.1">
    <property type="nucleotide sequence ID" value="XM_028534048.2"/>
</dbReference>
<dbReference type="PANTHER" id="PTHR24373">
    <property type="entry name" value="SLIT RELATED LEUCINE-RICH REPEAT NEURONAL PROTEIN"/>
    <property type="match status" value="1"/>
</dbReference>
<keyword evidence="2" id="KW-0732">Signal</keyword>
<name>A0A6J2NDI5_9CHIR</name>
<keyword evidence="3" id="KW-0677">Repeat</keyword>
<proteinExistence type="predicted"/>
<dbReference type="InterPro" id="IPR050328">
    <property type="entry name" value="Dev_Immune_Receptor"/>
</dbReference>
<dbReference type="SUPFAM" id="SSF52058">
    <property type="entry name" value="L domain-like"/>
    <property type="match status" value="1"/>
</dbReference>
<dbReference type="SMART" id="SM00369">
    <property type="entry name" value="LRR_TYP"/>
    <property type="match status" value="8"/>
</dbReference>
<dbReference type="InterPro" id="IPR032675">
    <property type="entry name" value="LRR_dom_sf"/>
</dbReference>
<protein>
    <submittedName>
        <fullName evidence="5">Leucine-rich repeat-containing protein 69</fullName>
    </submittedName>
</protein>
<keyword evidence="4" id="KW-1185">Reference proteome</keyword>
<sequence>MAERLLVRALNGGESTKIVTLNGKKMTKMPSALKNLSGLRALHLENNLIPKVCSEIRALTQLTTLNLGNNLLEEVPEEMKYLTSLERLHLFGNRINRFAPGACDGLRNLILLNLNHNQLTSIPEEISRLKNLMYLSINHNWITSIPRELCFLEKLSELQLNYNRLTCIPEEIKFMHKLQKLFLIRNNIEVLPERFCDLINLRVLNIAGNIIRIFPPGFRDLKLREFYCEENPLFLKQPVRAAIKEDVWSLQEITSRFIMNQLEANNPFLMQAIEGYPEVKNTLSKGRECAICGKLFLTTWMECVEFVSPSKNWKTSRNLHHVPLRVLICSFKCFNQRGSNLFGIAKVQSK</sequence>
<dbReference type="CTD" id="100130742"/>
<organism evidence="4 5">
    <name type="scientific">Phyllostomus discolor</name>
    <name type="common">pale spear-nosed bat</name>
    <dbReference type="NCBI Taxonomy" id="89673"/>
    <lineage>
        <taxon>Eukaryota</taxon>
        <taxon>Metazoa</taxon>
        <taxon>Chordata</taxon>
        <taxon>Craniata</taxon>
        <taxon>Vertebrata</taxon>
        <taxon>Euteleostomi</taxon>
        <taxon>Mammalia</taxon>
        <taxon>Eutheria</taxon>
        <taxon>Laurasiatheria</taxon>
        <taxon>Chiroptera</taxon>
        <taxon>Yangochiroptera</taxon>
        <taxon>Phyllostomidae</taxon>
        <taxon>Phyllostominae</taxon>
        <taxon>Phyllostomus</taxon>
    </lineage>
</organism>
<evidence type="ECO:0000313" key="5">
    <source>
        <dbReference type="RefSeq" id="XP_028389849.1"/>
    </source>
</evidence>
<dbReference type="InterPro" id="IPR003591">
    <property type="entry name" value="Leu-rich_rpt_typical-subtyp"/>
</dbReference>